<evidence type="ECO:0000256" key="7">
    <source>
        <dbReference type="HAMAP-Rule" id="MF_00009"/>
    </source>
</evidence>
<comment type="caution">
    <text evidence="8">The sequence shown here is derived from an EMBL/GenBank/DDBJ whole genome shotgun (WGS) entry which is preliminary data.</text>
</comment>
<name>A0A9D9E1X3_9SPIO</name>
<comment type="subcellular location">
    <subcellularLocation>
        <location evidence="7">Cytoplasm</location>
    </subcellularLocation>
</comment>
<feature type="binding site" evidence="7">
    <location>
        <position position="115"/>
    </location>
    <ligand>
        <name>Zn(2+)</name>
        <dbReference type="ChEBI" id="CHEBI:29105"/>
        <note>catalytic</note>
    </ligand>
</feature>
<dbReference type="GO" id="GO:0004521">
    <property type="term" value="F:RNA endonuclease activity"/>
    <property type="evidence" value="ECO:0007669"/>
    <property type="project" value="UniProtKB-UniRule"/>
</dbReference>
<evidence type="ECO:0000256" key="3">
    <source>
        <dbReference type="ARBA" id="ARBA00022723"/>
    </source>
</evidence>
<dbReference type="EC" id="3.1.-.-" evidence="7"/>
<keyword evidence="7" id="KW-0690">Ribosome biogenesis</keyword>
<evidence type="ECO:0000313" key="8">
    <source>
        <dbReference type="EMBL" id="MBO8436681.1"/>
    </source>
</evidence>
<dbReference type="GO" id="GO:0006364">
    <property type="term" value="P:rRNA processing"/>
    <property type="evidence" value="ECO:0007669"/>
    <property type="project" value="UniProtKB-UniRule"/>
</dbReference>
<evidence type="ECO:0000256" key="5">
    <source>
        <dbReference type="ARBA" id="ARBA00022801"/>
    </source>
</evidence>
<dbReference type="SUPFAM" id="SSF55486">
    <property type="entry name" value="Metalloproteases ('zincins'), catalytic domain"/>
    <property type="match status" value="1"/>
</dbReference>
<dbReference type="PANTHER" id="PTHR46986:SF1">
    <property type="entry name" value="ENDORIBONUCLEASE YBEY, CHLOROPLASTIC"/>
    <property type="match status" value="1"/>
</dbReference>
<sequence length="147" mass="17034">MYYIEDNSSSVNLESVRTWLDKILSYLSESGDFSLHFISDEEMRALNKEYRDKDEPTDILTFAINDGFDFPSVEGEERELGDVFISLDSMKRNAQMLGVDESEELRRLLVHGVLHLRGMDHQTNDFSSEPMLIEQERIMKDLGFLST</sequence>
<keyword evidence="7" id="KW-0963">Cytoplasm</keyword>
<comment type="similarity">
    <text evidence="1 7">Belongs to the endoribonuclease YbeY family.</text>
</comment>
<dbReference type="EMBL" id="JADIMT010000080">
    <property type="protein sequence ID" value="MBO8436681.1"/>
    <property type="molecule type" value="Genomic_DNA"/>
</dbReference>
<evidence type="ECO:0000256" key="2">
    <source>
        <dbReference type="ARBA" id="ARBA00022722"/>
    </source>
</evidence>
<accession>A0A9D9E1X3</accession>
<organism evidence="8 9">
    <name type="scientific">Candidatus Ornithospirochaeta stercoripullorum</name>
    <dbReference type="NCBI Taxonomy" id="2840899"/>
    <lineage>
        <taxon>Bacteria</taxon>
        <taxon>Pseudomonadati</taxon>
        <taxon>Spirochaetota</taxon>
        <taxon>Spirochaetia</taxon>
        <taxon>Spirochaetales</taxon>
        <taxon>Spirochaetaceae</taxon>
        <taxon>Spirochaetaceae incertae sedis</taxon>
        <taxon>Candidatus Ornithospirochaeta</taxon>
    </lineage>
</organism>
<keyword evidence="5 7" id="KW-0378">Hydrolase</keyword>
<dbReference type="Gene3D" id="3.40.390.30">
    <property type="entry name" value="Metalloproteases ('zincins'), catalytic domain"/>
    <property type="match status" value="1"/>
</dbReference>
<evidence type="ECO:0000313" key="9">
    <source>
        <dbReference type="Proteomes" id="UP000823615"/>
    </source>
</evidence>
<feature type="binding site" evidence="7">
    <location>
        <position position="121"/>
    </location>
    <ligand>
        <name>Zn(2+)</name>
        <dbReference type="ChEBI" id="CHEBI:29105"/>
        <note>catalytic</note>
    </ligand>
</feature>
<keyword evidence="3 7" id="KW-0479">Metal-binding</keyword>
<dbReference type="GO" id="GO:0004222">
    <property type="term" value="F:metalloendopeptidase activity"/>
    <property type="evidence" value="ECO:0007669"/>
    <property type="project" value="InterPro"/>
</dbReference>
<dbReference type="AlphaFoldDB" id="A0A9D9E1X3"/>
<dbReference type="NCBIfam" id="TIGR00043">
    <property type="entry name" value="rRNA maturation RNase YbeY"/>
    <property type="match status" value="1"/>
</dbReference>
<feature type="binding site" evidence="7">
    <location>
        <position position="111"/>
    </location>
    <ligand>
        <name>Zn(2+)</name>
        <dbReference type="ChEBI" id="CHEBI:29105"/>
        <note>catalytic</note>
    </ligand>
</feature>
<keyword evidence="7" id="KW-0698">rRNA processing</keyword>
<dbReference type="Pfam" id="PF02130">
    <property type="entry name" value="YbeY"/>
    <property type="match status" value="1"/>
</dbReference>
<dbReference type="HAMAP" id="MF_00009">
    <property type="entry name" value="Endoribonucl_YbeY"/>
    <property type="match status" value="1"/>
</dbReference>
<dbReference type="GO" id="GO:0005737">
    <property type="term" value="C:cytoplasm"/>
    <property type="evidence" value="ECO:0007669"/>
    <property type="project" value="UniProtKB-SubCell"/>
</dbReference>
<comment type="cofactor">
    <cofactor evidence="7">
        <name>Zn(2+)</name>
        <dbReference type="ChEBI" id="CHEBI:29105"/>
    </cofactor>
    <text evidence="7">Binds 1 zinc ion.</text>
</comment>
<keyword evidence="6 7" id="KW-0862">Zinc</keyword>
<dbReference type="InterPro" id="IPR002036">
    <property type="entry name" value="YbeY"/>
</dbReference>
<dbReference type="InterPro" id="IPR023091">
    <property type="entry name" value="MetalPrtase_cat_dom_sf_prd"/>
</dbReference>
<evidence type="ECO:0000256" key="4">
    <source>
        <dbReference type="ARBA" id="ARBA00022759"/>
    </source>
</evidence>
<proteinExistence type="inferred from homology"/>
<gene>
    <name evidence="7 8" type="primary">ybeY</name>
    <name evidence="8" type="ORF">IAA97_06855</name>
</gene>
<reference evidence="8" key="2">
    <citation type="journal article" date="2021" name="PeerJ">
        <title>Extensive microbial diversity within the chicken gut microbiome revealed by metagenomics and culture.</title>
        <authorList>
            <person name="Gilroy R."/>
            <person name="Ravi A."/>
            <person name="Getino M."/>
            <person name="Pursley I."/>
            <person name="Horton D.L."/>
            <person name="Alikhan N.F."/>
            <person name="Baker D."/>
            <person name="Gharbi K."/>
            <person name="Hall N."/>
            <person name="Watson M."/>
            <person name="Adriaenssens E.M."/>
            <person name="Foster-Nyarko E."/>
            <person name="Jarju S."/>
            <person name="Secka A."/>
            <person name="Antonio M."/>
            <person name="Oren A."/>
            <person name="Chaudhuri R.R."/>
            <person name="La Ragione R."/>
            <person name="Hildebrand F."/>
            <person name="Pallen M.J."/>
        </authorList>
    </citation>
    <scope>NUCLEOTIDE SEQUENCE</scope>
    <source>
        <strain evidence="8">7293</strain>
    </source>
</reference>
<protein>
    <recommendedName>
        <fullName evidence="7">Endoribonuclease YbeY</fullName>
        <ecNumber evidence="7">3.1.-.-</ecNumber>
    </recommendedName>
</protein>
<keyword evidence="4 7" id="KW-0255">Endonuclease</keyword>
<keyword evidence="2 7" id="KW-0540">Nuclease</keyword>
<dbReference type="PANTHER" id="PTHR46986">
    <property type="entry name" value="ENDORIBONUCLEASE YBEY, CHLOROPLASTIC"/>
    <property type="match status" value="1"/>
</dbReference>
<evidence type="ECO:0000256" key="1">
    <source>
        <dbReference type="ARBA" id="ARBA00010875"/>
    </source>
</evidence>
<dbReference type="Proteomes" id="UP000823615">
    <property type="component" value="Unassembled WGS sequence"/>
</dbReference>
<evidence type="ECO:0000256" key="6">
    <source>
        <dbReference type="ARBA" id="ARBA00022833"/>
    </source>
</evidence>
<dbReference type="GO" id="GO:0008270">
    <property type="term" value="F:zinc ion binding"/>
    <property type="evidence" value="ECO:0007669"/>
    <property type="project" value="UniProtKB-UniRule"/>
</dbReference>
<comment type="function">
    <text evidence="7">Single strand-specific metallo-endoribonuclease involved in late-stage 70S ribosome quality control and in maturation of the 3' terminus of the 16S rRNA.</text>
</comment>
<reference evidence="8" key="1">
    <citation type="submission" date="2020-10" db="EMBL/GenBank/DDBJ databases">
        <authorList>
            <person name="Gilroy R."/>
        </authorList>
    </citation>
    <scope>NUCLEOTIDE SEQUENCE</scope>
    <source>
        <strain evidence="8">7293</strain>
    </source>
</reference>